<comment type="caution">
    <text evidence="11">The sequence shown here is derived from an EMBL/GenBank/DDBJ whole genome shotgun (WGS) entry which is preliminary data.</text>
</comment>
<dbReference type="AlphaFoldDB" id="A0A1T1HDV6"/>
<evidence type="ECO:0000256" key="7">
    <source>
        <dbReference type="ARBA" id="ARBA00034078"/>
    </source>
</evidence>
<accession>A0A1T1HDV6</accession>
<dbReference type="InterPro" id="IPR007419">
    <property type="entry name" value="BFD-like_2Fe2S-bd_dom"/>
</dbReference>
<evidence type="ECO:0000256" key="3">
    <source>
        <dbReference type="ARBA" id="ARBA00022723"/>
    </source>
</evidence>
<keyword evidence="6" id="KW-0411">Iron-sulfur</keyword>
<gene>
    <name evidence="11" type="ORF">BTA35_0200110</name>
</gene>
<evidence type="ECO:0000256" key="1">
    <source>
        <dbReference type="ARBA" id="ARBA00022448"/>
    </source>
</evidence>
<evidence type="ECO:0000313" key="11">
    <source>
        <dbReference type="EMBL" id="OOV88003.1"/>
    </source>
</evidence>
<proteinExistence type="inferred from homology"/>
<keyword evidence="2" id="KW-0001">2Fe-2S</keyword>
<dbReference type="GO" id="GO:0046872">
    <property type="term" value="F:metal ion binding"/>
    <property type="evidence" value="ECO:0007669"/>
    <property type="project" value="UniProtKB-KW"/>
</dbReference>
<dbReference type="InterPro" id="IPR041854">
    <property type="entry name" value="BFD-like_2Fe2S-bd_dom_sf"/>
</dbReference>
<reference evidence="11" key="1">
    <citation type="submission" date="2017-02" db="EMBL/GenBank/DDBJ databases">
        <title>Draft Genome Sequence of the Salt Water Bacterium Oceanospirillum linum ATCC 11336.</title>
        <authorList>
            <person name="Trachtenberg A.M."/>
            <person name="Carney J.G."/>
            <person name="Linnane J.D."/>
            <person name="Rheaume B.A."/>
            <person name="Pitts N.L."/>
            <person name="Mykles D.L."/>
            <person name="Maclea K.S."/>
        </authorList>
    </citation>
    <scope>NUCLEOTIDE SEQUENCE [LARGE SCALE GENOMIC DNA]</scope>
    <source>
        <strain evidence="11">ATCC 11336</strain>
    </source>
</reference>
<dbReference type="GO" id="GO:0051537">
    <property type="term" value="F:2 iron, 2 sulfur cluster binding"/>
    <property type="evidence" value="ECO:0007669"/>
    <property type="project" value="UniProtKB-KW"/>
</dbReference>
<dbReference type="PANTHER" id="PTHR37424:SF1">
    <property type="entry name" value="BACTERIOFERRITIN-ASSOCIATED FERREDOXIN"/>
    <property type="match status" value="1"/>
</dbReference>
<protein>
    <recommendedName>
        <fullName evidence="8">Bacterioferritin-associated ferredoxin</fullName>
    </recommendedName>
</protein>
<dbReference type="PANTHER" id="PTHR37424">
    <property type="entry name" value="BACTERIOFERRITIN-ASSOCIATED FERREDOXIN"/>
    <property type="match status" value="1"/>
</dbReference>
<keyword evidence="1" id="KW-0813">Transport</keyword>
<dbReference type="STRING" id="966.BTA35_0200110"/>
<evidence type="ECO:0000259" key="10">
    <source>
        <dbReference type="Pfam" id="PF04324"/>
    </source>
</evidence>
<evidence type="ECO:0000313" key="12">
    <source>
        <dbReference type="Proteomes" id="UP000190064"/>
    </source>
</evidence>
<sequence length="77" mass="8185">MYVCVCAGVTDVQIREAIAAGDHSLKALRDSLGIAHNCGMCVKDTRQIMDETLRINAAAYLATELVATHAAPQQQAA</sequence>
<dbReference type="RefSeq" id="WP_077242413.1">
    <property type="nucleotide sequence ID" value="NZ_FXTS01000001.1"/>
</dbReference>
<name>A0A1T1HDV6_OCELI</name>
<evidence type="ECO:0000256" key="9">
    <source>
        <dbReference type="ARBA" id="ARBA00046332"/>
    </source>
</evidence>
<dbReference type="Proteomes" id="UP000190064">
    <property type="component" value="Unassembled WGS sequence"/>
</dbReference>
<dbReference type="InterPro" id="IPR052371">
    <property type="entry name" value="BFD-associated_ferredoxin"/>
</dbReference>
<evidence type="ECO:0000256" key="4">
    <source>
        <dbReference type="ARBA" id="ARBA00022982"/>
    </source>
</evidence>
<evidence type="ECO:0000256" key="2">
    <source>
        <dbReference type="ARBA" id="ARBA00022714"/>
    </source>
</evidence>
<keyword evidence="3" id="KW-0479">Metal-binding</keyword>
<dbReference type="Gene3D" id="1.10.10.1100">
    <property type="entry name" value="BFD-like [2Fe-2S]-binding domain"/>
    <property type="match status" value="1"/>
</dbReference>
<feature type="domain" description="BFD-like [2Fe-2S]-binding" evidence="10">
    <location>
        <begin position="2"/>
        <end position="51"/>
    </location>
</feature>
<keyword evidence="12" id="KW-1185">Reference proteome</keyword>
<dbReference type="Pfam" id="PF04324">
    <property type="entry name" value="Fer2_BFD"/>
    <property type="match status" value="1"/>
</dbReference>
<keyword evidence="5" id="KW-0408">Iron</keyword>
<evidence type="ECO:0000256" key="6">
    <source>
        <dbReference type="ARBA" id="ARBA00023014"/>
    </source>
</evidence>
<dbReference type="EMBL" id="MTSD02000001">
    <property type="protein sequence ID" value="OOV88003.1"/>
    <property type="molecule type" value="Genomic_DNA"/>
</dbReference>
<organism evidence="11 12">
    <name type="scientific">Oceanospirillum linum</name>
    <dbReference type="NCBI Taxonomy" id="966"/>
    <lineage>
        <taxon>Bacteria</taxon>
        <taxon>Pseudomonadati</taxon>
        <taxon>Pseudomonadota</taxon>
        <taxon>Gammaproteobacteria</taxon>
        <taxon>Oceanospirillales</taxon>
        <taxon>Oceanospirillaceae</taxon>
        <taxon>Oceanospirillum</taxon>
    </lineage>
</organism>
<keyword evidence="4" id="KW-0249">Electron transport</keyword>
<evidence type="ECO:0000256" key="8">
    <source>
        <dbReference type="ARBA" id="ARBA00039386"/>
    </source>
</evidence>
<evidence type="ECO:0000256" key="5">
    <source>
        <dbReference type="ARBA" id="ARBA00023004"/>
    </source>
</evidence>
<comment type="similarity">
    <text evidence="9">Belongs to the Bfd family.</text>
</comment>
<comment type="cofactor">
    <cofactor evidence="7">
        <name>[2Fe-2S] cluster</name>
        <dbReference type="ChEBI" id="CHEBI:190135"/>
    </cofactor>
</comment>